<keyword evidence="2" id="KW-1185">Reference proteome</keyword>
<accession>A0ACB5RCJ3</accession>
<protein>
    <submittedName>
        <fullName evidence="1">Uncharacterized protein</fullName>
    </submittedName>
</protein>
<dbReference type="Proteomes" id="UP001058074">
    <property type="component" value="Unassembled WGS sequence"/>
</dbReference>
<organism evidence="1 2">
    <name type="scientific">Inconstantimicrobium mannanitabidum</name>
    <dbReference type="NCBI Taxonomy" id="1604901"/>
    <lineage>
        <taxon>Bacteria</taxon>
        <taxon>Bacillati</taxon>
        <taxon>Bacillota</taxon>
        <taxon>Clostridia</taxon>
        <taxon>Eubacteriales</taxon>
        <taxon>Clostridiaceae</taxon>
        <taxon>Inconstantimicrobium</taxon>
    </lineage>
</organism>
<proteinExistence type="predicted"/>
<name>A0ACB5RCJ3_9CLOT</name>
<reference evidence="1" key="1">
    <citation type="journal article" date="2025" name="Int. J. Syst. Evol. Microbiol.">
        <title>Inconstantimicrobium mannanitabidum sp. nov., a novel member of the family Clostridiaceae isolated from anoxic soil under the treatment of reductive soil disinfestation.</title>
        <authorList>
            <person name="Ueki A."/>
            <person name="Tonouchi A."/>
            <person name="Honma S."/>
            <person name="Kaku N."/>
            <person name="Ueki K."/>
        </authorList>
    </citation>
    <scope>NUCLEOTIDE SEQUENCE</scope>
    <source>
        <strain evidence="1">TW13</strain>
    </source>
</reference>
<evidence type="ECO:0000313" key="1">
    <source>
        <dbReference type="EMBL" id="GKX66975.1"/>
    </source>
</evidence>
<gene>
    <name evidence="1" type="ORF">rsdtw13_22330</name>
</gene>
<evidence type="ECO:0000313" key="2">
    <source>
        <dbReference type="Proteomes" id="UP001058074"/>
    </source>
</evidence>
<dbReference type="EMBL" id="BROD01000001">
    <property type="protein sequence ID" value="GKX66975.1"/>
    <property type="molecule type" value="Genomic_DNA"/>
</dbReference>
<sequence length="285" mass="32828">MFPDEKYMTLKSNDDDIKFAFLSYLDFNRGCPCQHMNTDSEETTHSLFENNKLNFSSLVPQPNALQTLPESNLENNINSNSNYDFLPNSTSPIRILNACPYVDAIDVYIDNSIIQTKLGFGESTPYTHAPVYNSKITIYKSGDNTKPLLENALNFLGKKIYTLAIFEENNKFHIFPIIDDIPSNLRYSLSIKFVNLLAYSPLLTLALEDGKPLFQYVKYKEITNYFLLPDEECCFNIYDNNYNLKSIKHPSTLFEPNNHYTIFILGDVTMPNSIRTAIYKDNKNY</sequence>
<comment type="caution">
    <text evidence="1">The sequence shown here is derived from an EMBL/GenBank/DDBJ whole genome shotgun (WGS) entry which is preliminary data.</text>
</comment>